<accession>A0ABY0D254</accession>
<dbReference type="EMBL" id="QOVN01000005">
    <property type="protein sequence ID" value="RXG28132.1"/>
    <property type="molecule type" value="Genomic_DNA"/>
</dbReference>
<comment type="caution">
    <text evidence="1">The sequence shown here is derived from an EMBL/GenBank/DDBJ whole genome shotgun (WGS) entry which is preliminary data.</text>
</comment>
<keyword evidence="2" id="KW-1185">Reference proteome</keyword>
<protein>
    <submittedName>
        <fullName evidence="1">Uncharacterized protein</fullName>
    </submittedName>
</protein>
<evidence type="ECO:0000313" key="1">
    <source>
        <dbReference type="EMBL" id="RXG28132.1"/>
    </source>
</evidence>
<name>A0ABY0D254_9FLAO</name>
<organism evidence="1 2">
    <name type="scientific">Leeuwenhoekiella palythoae</name>
    <dbReference type="NCBI Taxonomy" id="573501"/>
    <lineage>
        <taxon>Bacteria</taxon>
        <taxon>Pseudomonadati</taxon>
        <taxon>Bacteroidota</taxon>
        <taxon>Flavobacteriia</taxon>
        <taxon>Flavobacteriales</taxon>
        <taxon>Flavobacteriaceae</taxon>
        <taxon>Leeuwenhoekiella</taxon>
    </lineage>
</organism>
<proteinExistence type="predicted"/>
<sequence>MDKDSVFLFLLPYNKALQIAFKSLALHPYYLKHLILL</sequence>
<gene>
    <name evidence="1" type="ORF">DSM01_2639</name>
</gene>
<reference evidence="1 2" key="1">
    <citation type="submission" date="2018-07" db="EMBL/GenBank/DDBJ databases">
        <title>Leeuwenhoekiella genomics.</title>
        <authorList>
            <person name="Tahon G."/>
            <person name="Willems A."/>
        </authorList>
    </citation>
    <scope>NUCLEOTIDE SEQUENCE [LARGE SCALE GENOMIC DNA]</scope>
    <source>
        <strain evidence="1 2">LMG 24856</strain>
    </source>
</reference>
<evidence type="ECO:0000313" key="2">
    <source>
        <dbReference type="Proteomes" id="UP000290037"/>
    </source>
</evidence>
<dbReference type="Proteomes" id="UP000290037">
    <property type="component" value="Unassembled WGS sequence"/>
</dbReference>